<reference evidence="7" key="1">
    <citation type="journal article" date="2013" name="Proc. Natl. Acad. Sci. U.S.A.">
        <title>Improving the coverage of the cyanobacterial phylum using diversity-driven genome sequencing.</title>
        <authorList>
            <person name="Shih P.M."/>
            <person name="Wu D."/>
            <person name="Latifi A."/>
            <person name="Axen S.D."/>
            <person name="Fewer D.P."/>
            <person name="Talla E."/>
            <person name="Calteau A."/>
            <person name="Cai F."/>
            <person name="Tandeau de Marsac N."/>
            <person name="Rippka R."/>
            <person name="Herdman M."/>
            <person name="Sivonen K."/>
            <person name="Coursin T."/>
            <person name="Laurent T."/>
            <person name="Goodwin L."/>
            <person name="Nolan M."/>
            <person name="Davenport K.W."/>
            <person name="Han C.S."/>
            <person name="Rubin E.M."/>
            <person name="Eisen J.A."/>
            <person name="Woyke T."/>
            <person name="Gugger M."/>
            <person name="Kerfeld C.A."/>
        </authorList>
    </citation>
    <scope>NUCLEOTIDE SEQUENCE [LARGE SCALE GENOMIC DNA]</scope>
    <source>
        <strain evidence="7">ATCC 27899 / PCC 7122</strain>
    </source>
</reference>
<dbReference type="AlphaFoldDB" id="K9ZPQ0"/>
<dbReference type="HOGENOM" id="CLU_026279_0_0_3"/>
<organism evidence="6 7">
    <name type="scientific">Anabaena cylindrica (strain ATCC 27899 / PCC 7122)</name>
    <dbReference type="NCBI Taxonomy" id="272123"/>
    <lineage>
        <taxon>Bacteria</taxon>
        <taxon>Bacillati</taxon>
        <taxon>Cyanobacteriota</taxon>
        <taxon>Cyanophyceae</taxon>
        <taxon>Nostocales</taxon>
        <taxon>Nostocaceae</taxon>
        <taxon>Anabaena</taxon>
    </lineage>
</organism>
<name>K9ZPQ0_ANACC</name>
<comment type="similarity">
    <text evidence="1">Belongs to the SMC family. SbcC subfamily.</text>
</comment>
<dbReference type="RefSeq" id="WP_015364323.1">
    <property type="nucleotide sequence ID" value="NC_020157.1"/>
</dbReference>
<keyword evidence="4" id="KW-0175">Coiled coil</keyword>
<evidence type="ECO:0000256" key="2">
    <source>
        <dbReference type="ARBA" id="ARBA00011322"/>
    </source>
</evidence>
<sequence>MALQLRYLSLRITTSDGLFGVEIPFEAGLFVLHADNTSGKSTCLQSILYALGLEGMLSSTQNIPLPAVVTDFLDYDGQTYHVLESEVLLEISNGTKVITVRRQIKGRQDKHLINVWMGPMLSQTGTSYISSDYIVRQPGAASREIGFHHLLAEFIGWKLPNVPTYNESETLLYMETLFPLMFVEQKYGWSSLRNRFPTYFKIKELNRRAFEFITSLDAEKNAAQKIFLQQEAKNINTNWSVQIEAINRLVASINGLIDNLPTKPISDWPPSVQPEILIFDQEKRINIKQVIFGIEERLQYLNLQEVPSVEQVSKAAQQELQDKQEQLLKIETEIKFKFEEVERQIIHIEAIELRIVSLKEELLKNKDLKKLLNLGSTQDLQTHSGKCPTCYQSISDSLISIQEINNTMTIEENIDFIEEQLKVFNAMSKSEVKTLDLKKRQLNGLKSYVAEIRQDIRSLKTTLTSQSNAPSYAVIEERVRLAEKIRYIKLIRSQVDEVLGKFSQLSEEWREVQTRLASLPKEIFSKEDKSKISDLERSFQQQLQEYGFGSLNPINITISLESYFPEYEGFDLQFNLSASDYIRIIWAYLLGLLEVSRQHETNHLGLLILDEPRQQSAREASIEAFLYRASLSQQYGQQVIIATSESSTVLTQYLRNVPHTYKRFDGKIIAPL</sequence>
<evidence type="ECO:0000313" key="6">
    <source>
        <dbReference type="EMBL" id="AFZ61171.1"/>
    </source>
</evidence>
<dbReference type="InterPro" id="IPR027417">
    <property type="entry name" value="P-loop_NTPase"/>
</dbReference>
<feature type="coiled-coil region" evidence="4">
    <location>
        <begin position="313"/>
        <end position="340"/>
    </location>
</feature>
<gene>
    <name evidence="6" type="ordered locus">Anacy_5880</name>
</gene>
<comment type="subunit">
    <text evidence="2">Heterodimer of SbcC and SbcD.</text>
</comment>
<dbReference type="Gene3D" id="3.40.50.300">
    <property type="entry name" value="P-loop containing nucleotide triphosphate hydrolases"/>
    <property type="match status" value="1"/>
</dbReference>
<proteinExistence type="inferred from homology"/>
<evidence type="ECO:0000259" key="5">
    <source>
        <dbReference type="Pfam" id="PF13476"/>
    </source>
</evidence>
<accession>K9ZPQ0</accession>
<dbReference type="SUPFAM" id="SSF52540">
    <property type="entry name" value="P-loop containing nucleoside triphosphate hydrolases"/>
    <property type="match status" value="1"/>
</dbReference>
<dbReference type="EMBL" id="CP003661">
    <property type="protein sequence ID" value="AFZ61171.1"/>
    <property type="molecule type" value="Genomic_DNA"/>
</dbReference>
<protein>
    <recommendedName>
        <fullName evidence="3">Nuclease SbcCD subunit C</fullName>
    </recommendedName>
</protein>
<evidence type="ECO:0000256" key="3">
    <source>
        <dbReference type="ARBA" id="ARBA00013368"/>
    </source>
</evidence>
<dbReference type="PANTHER" id="PTHR32114">
    <property type="entry name" value="ABC TRANSPORTER ABCH.3"/>
    <property type="match status" value="1"/>
</dbReference>
<dbReference type="OrthoDB" id="103556at2"/>
<feature type="domain" description="Rad50/SbcC-type AAA" evidence="5">
    <location>
        <begin position="21"/>
        <end position="248"/>
    </location>
</feature>
<dbReference type="KEGG" id="acy:Anacy_5880"/>
<dbReference type="InterPro" id="IPR038729">
    <property type="entry name" value="Rad50/SbcC_AAA"/>
</dbReference>
<dbReference type="PANTHER" id="PTHR32114:SF2">
    <property type="entry name" value="ABC TRANSPORTER ABCH.3"/>
    <property type="match status" value="1"/>
</dbReference>
<geneLocation type="plasmid" evidence="6 7">
    <name>pANACY.02</name>
</geneLocation>
<dbReference type="PATRIC" id="fig|272123.3.peg.6383"/>
<keyword evidence="6" id="KW-0614">Plasmid</keyword>
<evidence type="ECO:0000256" key="4">
    <source>
        <dbReference type="SAM" id="Coils"/>
    </source>
</evidence>
<keyword evidence="7" id="KW-1185">Reference proteome</keyword>
<dbReference type="Proteomes" id="UP000010474">
    <property type="component" value="Plasmid pANACY.02"/>
</dbReference>
<evidence type="ECO:0000256" key="1">
    <source>
        <dbReference type="ARBA" id="ARBA00006930"/>
    </source>
</evidence>
<dbReference type="Pfam" id="PF13476">
    <property type="entry name" value="AAA_23"/>
    <property type="match status" value="1"/>
</dbReference>
<evidence type="ECO:0000313" key="7">
    <source>
        <dbReference type="Proteomes" id="UP000010474"/>
    </source>
</evidence>